<gene>
    <name evidence="2" type="primary">PME32</name>
    <name evidence="2" type="ORF">QJS10_CPA05g00342</name>
</gene>
<organism evidence="2 3">
    <name type="scientific">Acorus calamus</name>
    <name type="common">Sweet flag</name>
    <dbReference type="NCBI Taxonomy" id="4465"/>
    <lineage>
        <taxon>Eukaryota</taxon>
        <taxon>Viridiplantae</taxon>
        <taxon>Streptophyta</taxon>
        <taxon>Embryophyta</taxon>
        <taxon>Tracheophyta</taxon>
        <taxon>Spermatophyta</taxon>
        <taxon>Magnoliopsida</taxon>
        <taxon>Liliopsida</taxon>
        <taxon>Acoraceae</taxon>
        <taxon>Acorus</taxon>
    </lineage>
</organism>
<dbReference type="GO" id="GO:0004857">
    <property type="term" value="F:enzyme inhibitor activity"/>
    <property type="evidence" value="ECO:0007669"/>
    <property type="project" value="InterPro"/>
</dbReference>
<dbReference type="InterPro" id="IPR035513">
    <property type="entry name" value="Invertase/methylesterase_inhib"/>
</dbReference>
<feature type="domain" description="Pectinesterase inhibitor" evidence="1">
    <location>
        <begin position="4"/>
        <end position="77"/>
    </location>
</feature>
<dbReference type="SUPFAM" id="SSF101148">
    <property type="entry name" value="Plant invertase/pectin methylesterase inhibitor"/>
    <property type="match status" value="1"/>
</dbReference>
<dbReference type="AlphaFoldDB" id="A0AAV9EWT7"/>
<accession>A0AAV9EWT7</accession>
<protein>
    <submittedName>
        <fullName evidence="2">Pectinesterase/pectinesterase inhibitor 32</fullName>
    </submittedName>
</protein>
<evidence type="ECO:0000313" key="3">
    <source>
        <dbReference type="Proteomes" id="UP001180020"/>
    </source>
</evidence>
<dbReference type="Proteomes" id="UP001180020">
    <property type="component" value="Unassembled WGS sequence"/>
</dbReference>
<dbReference type="EMBL" id="JAUJYO010000005">
    <property type="protein sequence ID" value="KAK1317514.1"/>
    <property type="molecule type" value="Genomic_DNA"/>
</dbReference>
<dbReference type="Pfam" id="PF04043">
    <property type="entry name" value="PMEI"/>
    <property type="match status" value="1"/>
</dbReference>
<keyword evidence="3" id="KW-1185">Reference proteome</keyword>
<dbReference type="Gene3D" id="1.20.140.40">
    <property type="entry name" value="Invertase/pectin methylesterase inhibitor family protein"/>
    <property type="match status" value="1"/>
</dbReference>
<evidence type="ECO:0000313" key="2">
    <source>
        <dbReference type="EMBL" id="KAK1317514.1"/>
    </source>
</evidence>
<reference evidence="2" key="1">
    <citation type="journal article" date="2023" name="Nat. Commun.">
        <title>Diploid and tetraploid genomes of Acorus and the evolution of monocots.</title>
        <authorList>
            <person name="Ma L."/>
            <person name="Liu K.W."/>
            <person name="Li Z."/>
            <person name="Hsiao Y.Y."/>
            <person name="Qi Y."/>
            <person name="Fu T."/>
            <person name="Tang G.D."/>
            <person name="Zhang D."/>
            <person name="Sun W.H."/>
            <person name="Liu D.K."/>
            <person name="Li Y."/>
            <person name="Chen G.Z."/>
            <person name="Liu X.D."/>
            <person name="Liao X.Y."/>
            <person name="Jiang Y.T."/>
            <person name="Yu X."/>
            <person name="Hao Y."/>
            <person name="Huang J."/>
            <person name="Zhao X.W."/>
            <person name="Ke S."/>
            <person name="Chen Y.Y."/>
            <person name="Wu W.L."/>
            <person name="Hsu J.L."/>
            <person name="Lin Y.F."/>
            <person name="Huang M.D."/>
            <person name="Li C.Y."/>
            <person name="Huang L."/>
            <person name="Wang Z.W."/>
            <person name="Zhao X."/>
            <person name="Zhong W.Y."/>
            <person name="Peng D.H."/>
            <person name="Ahmad S."/>
            <person name="Lan S."/>
            <person name="Zhang J.S."/>
            <person name="Tsai W.C."/>
            <person name="Van de Peer Y."/>
            <person name="Liu Z.J."/>
        </authorList>
    </citation>
    <scope>NUCLEOTIDE SEQUENCE</scope>
    <source>
        <strain evidence="2">CP</strain>
    </source>
</reference>
<dbReference type="InterPro" id="IPR006501">
    <property type="entry name" value="Pectinesterase_inhib_dom"/>
</dbReference>
<reference evidence="2" key="2">
    <citation type="submission" date="2023-06" db="EMBL/GenBank/DDBJ databases">
        <authorList>
            <person name="Ma L."/>
            <person name="Liu K.-W."/>
            <person name="Li Z."/>
            <person name="Hsiao Y.-Y."/>
            <person name="Qi Y."/>
            <person name="Fu T."/>
            <person name="Tang G."/>
            <person name="Zhang D."/>
            <person name="Sun W.-H."/>
            <person name="Liu D.-K."/>
            <person name="Li Y."/>
            <person name="Chen G.-Z."/>
            <person name="Liu X.-D."/>
            <person name="Liao X.-Y."/>
            <person name="Jiang Y.-T."/>
            <person name="Yu X."/>
            <person name="Hao Y."/>
            <person name="Huang J."/>
            <person name="Zhao X.-W."/>
            <person name="Ke S."/>
            <person name="Chen Y.-Y."/>
            <person name="Wu W.-L."/>
            <person name="Hsu J.-L."/>
            <person name="Lin Y.-F."/>
            <person name="Huang M.-D."/>
            <person name="Li C.-Y."/>
            <person name="Huang L."/>
            <person name="Wang Z.-W."/>
            <person name="Zhao X."/>
            <person name="Zhong W.-Y."/>
            <person name="Peng D.-H."/>
            <person name="Ahmad S."/>
            <person name="Lan S."/>
            <person name="Zhang J.-S."/>
            <person name="Tsai W.-C."/>
            <person name="Van De Peer Y."/>
            <person name="Liu Z.-J."/>
        </authorList>
    </citation>
    <scope>NUCLEOTIDE SEQUENCE</scope>
    <source>
        <strain evidence="2">CP</strain>
        <tissue evidence="2">Leaves</tissue>
    </source>
</reference>
<sequence>MALNLLDEAGEDLSVVLGDLAARVEAADDVQTFLSAAMTNAYTCLDGFYNCNDTEVWSAIDGGLKHVHGLVSNSLAMVQKMKQKKEKRNDW</sequence>
<proteinExistence type="predicted"/>
<name>A0AAV9EWT7_ACOCL</name>
<comment type="caution">
    <text evidence="2">The sequence shown here is derived from an EMBL/GenBank/DDBJ whole genome shotgun (WGS) entry which is preliminary data.</text>
</comment>
<evidence type="ECO:0000259" key="1">
    <source>
        <dbReference type="Pfam" id="PF04043"/>
    </source>
</evidence>